<reference evidence="3" key="1">
    <citation type="submission" date="2019-04" db="EMBL/GenBank/DDBJ databases">
        <title>Nocardioides xinjiangensis sp. nov.</title>
        <authorList>
            <person name="Liu S."/>
        </authorList>
    </citation>
    <scope>NUCLEOTIDE SEQUENCE [LARGE SCALE GENOMIC DNA]</scope>
    <source>
        <strain evidence="3">18</strain>
    </source>
</reference>
<feature type="compositionally biased region" description="Basic and acidic residues" evidence="1">
    <location>
        <begin position="46"/>
        <end position="59"/>
    </location>
</feature>
<name>A0A4V4HS73_9ACTN</name>
<evidence type="ECO:0000256" key="1">
    <source>
        <dbReference type="SAM" id="MobiDB-lite"/>
    </source>
</evidence>
<dbReference type="Proteomes" id="UP000308760">
    <property type="component" value="Unassembled WGS sequence"/>
</dbReference>
<dbReference type="EMBL" id="STGY01000056">
    <property type="protein sequence ID" value="THV40646.1"/>
    <property type="molecule type" value="Genomic_DNA"/>
</dbReference>
<proteinExistence type="predicted"/>
<evidence type="ECO:0000313" key="2">
    <source>
        <dbReference type="EMBL" id="THV40646.1"/>
    </source>
</evidence>
<feature type="region of interest" description="Disordered" evidence="1">
    <location>
        <begin position="38"/>
        <end position="59"/>
    </location>
</feature>
<evidence type="ECO:0000313" key="3">
    <source>
        <dbReference type="Proteomes" id="UP000308760"/>
    </source>
</evidence>
<keyword evidence="3" id="KW-1185">Reference proteome</keyword>
<protein>
    <submittedName>
        <fullName evidence="2">Uncharacterized protein</fullName>
    </submittedName>
</protein>
<dbReference type="RefSeq" id="WP_136535420.1">
    <property type="nucleotide sequence ID" value="NZ_STGY01000056.1"/>
</dbReference>
<dbReference type="AlphaFoldDB" id="A0A4V4HS73"/>
<sequence>MSGAGGPIRVTGRRRKCIDTRHLAEALVRISIHAGEADSGDQVRGVIDRTGETKTRRQS</sequence>
<organism evidence="2 3">
    <name type="scientific">Glycomyces buryatensis</name>
    <dbReference type="NCBI Taxonomy" id="2570927"/>
    <lineage>
        <taxon>Bacteria</taxon>
        <taxon>Bacillati</taxon>
        <taxon>Actinomycetota</taxon>
        <taxon>Actinomycetes</taxon>
        <taxon>Glycomycetales</taxon>
        <taxon>Glycomycetaceae</taxon>
        <taxon>Glycomyces</taxon>
    </lineage>
</organism>
<gene>
    <name evidence="2" type="ORF">FAB82_15410</name>
</gene>
<comment type="caution">
    <text evidence="2">The sequence shown here is derived from an EMBL/GenBank/DDBJ whole genome shotgun (WGS) entry which is preliminary data.</text>
</comment>
<accession>A0A4V4HS73</accession>
<reference evidence="2 3" key="2">
    <citation type="submission" date="2019-05" db="EMBL/GenBank/DDBJ databases">
        <title>Glycomyces buryatensis sp. nov.</title>
        <authorList>
            <person name="Nikitina E."/>
        </authorList>
    </citation>
    <scope>NUCLEOTIDE SEQUENCE [LARGE SCALE GENOMIC DNA]</scope>
    <source>
        <strain evidence="2 3">18</strain>
    </source>
</reference>